<dbReference type="InterPro" id="IPR038729">
    <property type="entry name" value="Rad50/SbcC_AAA"/>
</dbReference>
<comment type="caution">
    <text evidence="13">The sequence shown here is derived from an EMBL/GenBank/DDBJ whole genome shotgun (WGS) entry which is preliminary data.</text>
</comment>
<dbReference type="Proteomes" id="UP001165085">
    <property type="component" value="Unassembled WGS sequence"/>
</dbReference>
<dbReference type="GO" id="GO:0051880">
    <property type="term" value="F:G-quadruplex DNA binding"/>
    <property type="evidence" value="ECO:0007669"/>
    <property type="project" value="TreeGrafter"/>
</dbReference>
<keyword evidence="8" id="KW-0539">Nucleus</keyword>
<dbReference type="GO" id="GO:0030870">
    <property type="term" value="C:Mre11 complex"/>
    <property type="evidence" value="ECO:0007669"/>
    <property type="project" value="TreeGrafter"/>
</dbReference>
<dbReference type="GO" id="GO:0016887">
    <property type="term" value="F:ATP hydrolysis activity"/>
    <property type="evidence" value="ECO:0007669"/>
    <property type="project" value="InterPro"/>
</dbReference>
<dbReference type="SUPFAM" id="SSF52540">
    <property type="entry name" value="P-loop containing nucleoside triphosphate hydrolases"/>
    <property type="match status" value="1"/>
</dbReference>
<evidence type="ECO:0000313" key="13">
    <source>
        <dbReference type="EMBL" id="GMH63529.1"/>
    </source>
</evidence>
<evidence type="ECO:0000256" key="6">
    <source>
        <dbReference type="ARBA" id="ARBA00022723"/>
    </source>
</evidence>
<dbReference type="GO" id="GO:0007004">
    <property type="term" value="P:telomere maintenance via telomerase"/>
    <property type="evidence" value="ECO:0007669"/>
    <property type="project" value="TreeGrafter"/>
</dbReference>
<keyword evidence="7" id="KW-0862">Zinc</keyword>
<dbReference type="Gene3D" id="3.40.50.300">
    <property type="entry name" value="P-loop containing nucleotide triphosphate hydrolases"/>
    <property type="match status" value="2"/>
</dbReference>
<evidence type="ECO:0000313" key="14">
    <source>
        <dbReference type="Proteomes" id="UP001165085"/>
    </source>
</evidence>
<feature type="compositionally biased region" description="Basic and acidic residues" evidence="11">
    <location>
        <begin position="382"/>
        <end position="403"/>
    </location>
</feature>
<organism evidence="13 14">
    <name type="scientific">Triparma strigata</name>
    <dbReference type="NCBI Taxonomy" id="1606541"/>
    <lineage>
        <taxon>Eukaryota</taxon>
        <taxon>Sar</taxon>
        <taxon>Stramenopiles</taxon>
        <taxon>Ochrophyta</taxon>
        <taxon>Bolidophyceae</taxon>
        <taxon>Parmales</taxon>
        <taxon>Triparmaceae</taxon>
        <taxon>Triparma</taxon>
    </lineage>
</organism>
<dbReference type="GO" id="GO:0003691">
    <property type="term" value="F:double-stranded telomeric DNA binding"/>
    <property type="evidence" value="ECO:0007669"/>
    <property type="project" value="TreeGrafter"/>
</dbReference>
<keyword evidence="10" id="KW-0175">Coiled coil</keyword>
<accession>A0A9W7E0J4</accession>
<feature type="domain" description="Rad50/SbcC-type AAA" evidence="12">
    <location>
        <begin position="6"/>
        <end position="260"/>
    </location>
</feature>
<comment type="catalytic activity">
    <reaction evidence="9">
        <text>ATP + H2O = ADP + phosphate + H(+)</text>
        <dbReference type="Rhea" id="RHEA:13065"/>
        <dbReference type="ChEBI" id="CHEBI:15377"/>
        <dbReference type="ChEBI" id="CHEBI:15378"/>
        <dbReference type="ChEBI" id="CHEBI:30616"/>
        <dbReference type="ChEBI" id="CHEBI:43474"/>
        <dbReference type="ChEBI" id="CHEBI:456216"/>
    </reaction>
</comment>
<evidence type="ECO:0000259" key="12">
    <source>
        <dbReference type="Pfam" id="PF13476"/>
    </source>
</evidence>
<dbReference type="GO" id="GO:0070192">
    <property type="term" value="P:chromosome organization involved in meiotic cell cycle"/>
    <property type="evidence" value="ECO:0007669"/>
    <property type="project" value="TreeGrafter"/>
</dbReference>
<comment type="similarity">
    <text evidence="4">Belongs to the SMC family. RAD50 subfamily.</text>
</comment>
<keyword evidence="6" id="KW-0479">Metal-binding</keyword>
<dbReference type="GO" id="GO:0046872">
    <property type="term" value="F:metal ion binding"/>
    <property type="evidence" value="ECO:0007669"/>
    <property type="project" value="UniProtKB-KW"/>
</dbReference>
<feature type="region of interest" description="Disordered" evidence="11">
    <location>
        <begin position="364"/>
        <end position="406"/>
    </location>
</feature>
<proteinExistence type="inferred from homology"/>
<dbReference type="PANTHER" id="PTHR18867">
    <property type="entry name" value="RAD50"/>
    <property type="match status" value="1"/>
</dbReference>
<evidence type="ECO:0000256" key="9">
    <source>
        <dbReference type="ARBA" id="ARBA00049360"/>
    </source>
</evidence>
<dbReference type="GO" id="GO:0000794">
    <property type="term" value="C:condensed nuclear chromosome"/>
    <property type="evidence" value="ECO:0007669"/>
    <property type="project" value="TreeGrafter"/>
</dbReference>
<dbReference type="EMBL" id="BRXY01000085">
    <property type="protein sequence ID" value="GMH63529.1"/>
    <property type="molecule type" value="Genomic_DNA"/>
</dbReference>
<dbReference type="Pfam" id="PF13476">
    <property type="entry name" value="AAA_23"/>
    <property type="match status" value="1"/>
</dbReference>
<evidence type="ECO:0000256" key="4">
    <source>
        <dbReference type="ARBA" id="ARBA00009439"/>
    </source>
</evidence>
<evidence type="ECO:0000256" key="3">
    <source>
        <dbReference type="ARBA" id="ARBA00004286"/>
    </source>
</evidence>
<evidence type="ECO:0000256" key="1">
    <source>
        <dbReference type="ARBA" id="ARBA00001947"/>
    </source>
</evidence>
<dbReference type="PANTHER" id="PTHR18867:SF12">
    <property type="entry name" value="DNA REPAIR PROTEIN RAD50"/>
    <property type="match status" value="1"/>
</dbReference>
<feature type="coiled-coil region" evidence="10">
    <location>
        <begin position="324"/>
        <end position="351"/>
    </location>
</feature>
<evidence type="ECO:0000256" key="8">
    <source>
        <dbReference type="ARBA" id="ARBA00023242"/>
    </source>
</evidence>
<feature type="coiled-coil region" evidence="10">
    <location>
        <begin position="1024"/>
        <end position="1092"/>
    </location>
</feature>
<feature type="coiled-coil region" evidence="10">
    <location>
        <begin position="221"/>
        <end position="275"/>
    </location>
</feature>
<feature type="coiled-coil region" evidence="10">
    <location>
        <begin position="825"/>
        <end position="907"/>
    </location>
</feature>
<dbReference type="GO" id="GO:0043047">
    <property type="term" value="F:single-stranded telomeric DNA binding"/>
    <property type="evidence" value="ECO:0007669"/>
    <property type="project" value="TreeGrafter"/>
</dbReference>
<protein>
    <recommendedName>
        <fullName evidence="12">Rad50/SbcC-type AAA domain-containing protein</fullName>
    </recommendedName>
</protein>
<dbReference type="InterPro" id="IPR027417">
    <property type="entry name" value="P-loop_NTPase"/>
</dbReference>
<sequence length="1316" mass="148500">MASLQKLSIRGVRSFSPEDDEQVIEFYSPLTIIVGSNGCGKTTIIESLKYAVTGALPPGVKAGHSFVHDPKSVNQSSVKASIKLRFTNKASKTMVVIRSMEVIQKKSTMQFKALDGVLRSTNANGEKISLSHKCSELDRQIPALIGVSKPILEHVVFCHQEDSSWPLQEGAVLKKRFDEIFDSTRYAKALDALRKSKVEYNGKMKDIAAILAGLQAHLHAAEGLHDDLETSNSNLEKLDEKSAKIEKEVEDLEAKQQEYEKVLAERDDLREAEDKIKFELRSQKELADSQKEMLETNMSSTSLSDLRSMLSNFDESVSEIDKNYETKIADFENAKKSLMELQDERIEKKKKLVDNFKEVRRKNQVEDDELSSRMGELTAKQRNLEDDTRSNNKKRSELEEKLNDVFTQSQSSSRISKIEVDDAVRTAEKLAQERDSLSTNARLTEIPNEIKAKEASLHSLSLISEEQREGLEQLRLCEDDVSSLETLQRDVSHSTSEIEETLKDLIQRYPAFNEVLKECKAEEVESVEKASLEVMEKKREGDDDLKKKQEDFSSKNKAFTESSALLQNSKSRVDDLVRSIATLQDPSSSVSKIKTIASQIRASDLALSGASTIDLENIDPQQILNGVRDMLRSLESGVTEAHVKKFVKKLKKMVQVKDDEGNILEGKCPCCNRGFGNGDDFDNEEFDAMKATFESWKNPATTPFLSDAEKEQDNETKQKYLNWSEEIQGGLAEWSELKRAEETLVTLQANVSKDTKTLEVIRAEKDVASEAVTVAAKALSNVDKVSTAVSRLLDDCTRLSSLRSDAESKKERLKQYAPQSEGKTLREVEKQIEETGRQKENLMKSIQDLNKEMASIQKRLQVTTQRAGSAEKLASEKKETYSKYGGLEKARAEMREGIERCNELDAKLRAGEAPIRQQIATVEAEKGTLRKKHEKEAEAAQKLAGTFANKLVELLKLQEKIKAYESGGGQQRLDELNSSIEEIEGKIADLDSRIKEMEPEILALKSKTGDKERQRKSIRDNISYRDTLEKIASLEKDAEDMAEEIEQIEGDDTSQEKFDECAEEISELSDKKNRLEGQKQAMMEQTRQLEKKLNLPEYKGVTDDHRKTMIELETTKIAVQDLEKYHNAVDRALLRYHSIKIEDINKIIKELWSLTYKGSDITNIRIVSDAAKSTRSYNYRVVMSKGSTEMDMRGRCSAGQRVLASIVIRLALAETFCISCGVLALDEPTTNLDHDNKRGLAMALSQIIANRAQQHNFQLLAITHDEDFCDMMKNELAAQQGGNKFSMPDSYFYVNREEGTDGKFYSKISKVGWDDL</sequence>
<keyword evidence="5" id="KW-0158">Chromosome</keyword>
<evidence type="ECO:0000256" key="7">
    <source>
        <dbReference type="ARBA" id="ARBA00022833"/>
    </source>
</evidence>
<evidence type="ECO:0000256" key="11">
    <source>
        <dbReference type="SAM" id="MobiDB-lite"/>
    </source>
</evidence>
<name>A0A9W7E0J4_9STRA</name>
<dbReference type="GO" id="GO:0000722">
    <property type="term" value="P:telomere maintenance via recombination"/>
    <property type="evidence" value="ECO:0007669"/>
    <property type="project" value="TreeGrafter"/>
</dbReference>
<gene>
    <name evidence="13" type="ORF">TrST_g3164</name>
</gene>
<evidence type="ECO:0000256" key="2">
    <source>
        <dbReference type="ARBA" id="ARBA00004123"/>
    </source>
</evidence>
<evidence type="ECO:0000256" key="5">
    <source>
        <dbReference type="ARBA" id="ARBA00022454"/>
    </source>
</evidence>
<keyword evidence="14" id="KW-1185">Reference proteome</keyword>
<reference evidence="14" key="1">
    <citation type="journal article" date="2023" name="Commun. Biol.">
        <title>Genome analysis of Parmales, the sister group of diatoms, reveals the evolutionary specialization of diatoms from phago-mixotrophs to photoautotrophs.</title>
        <authorList>
            <person name="Ban H."/>
            <person name="Sato S."/>
            <person name="Yoshikawa S."/>
            <person name="Yamada K."/>
            <person name="Nakamura Y."/>
            <person name="Ichinomiya M."/>
            <person name="Sato N."/>
            <person name="Blanc-Mathieu R."/>
            <person name="Endo H."/>
            <person name="Kuwata A."/>
            <person name="Ogata H."/>
        </authorList>
    </citation>
    <scope>NUCLEOTIDE SEQUENCE [LARGE SCALE GENOMIC DNA]</scope>
    <source>
        <strain evidence="14">NIES 3701</strain>
    </source>
</reference>
<evidence type="ECO:0000256" key="10">
    <source>
        <dbReference type="SAM" id="Coils"/>
    </source>
</evidence>
<dbReference type="OrthoDB" id="18797at2759"/>
<dbReference type="GO" id="GO:0006302">
    <property type="term" value="P:double-strand break repair"/>
    <property type="evidence" value="ECO:0007669"/>
    <property type="project" value="InterPro"/>
</dbReference>
<feature type="coiled-coil region" evidence="10">
    <location>
        <begin position="973"/>
        <end position="1000"/>
    </location>
</feature>
<comment type="cofactor">
    <cofactor evidence="1">
        <name>Zn(2+)</name>
        <dbReference type="ChEBI" id="CHEBI:29105"/>
    </cofactor>
</comment>
<comment type="subcellular location">
    <subcellularLocation>
        <location evidence="3">Chromosome</location>
    </subcellularLocation>
    <subcellularLocation>
        <location evidence="2">Nucleus</location>
    </subcellularLocation>
</comment>